<name>A0ABV9N3R8_9FLAO</name>
<dbReference type="Proteomes" id="UP001595953">
    <property type="component" value="Unassembled WGS sequence"/>
</dbReference>
<evidence type="ECO:0000313" key="1">
    <source>
        <dbReference type="EMBL" id="MFC4722971.1"/>
    </source>
</evidence>
<sequence length="201" mass="23453">MKKEIKKGILLVTIMGTMLSYASKPSAFEVNNEIKKTMVVINYVKEGQVLVIKDYFGVVLYKEYIEKTGAYTKGFDLTALPDGNYFFELDKDLEIQVIPFNVKANKVEFHKENESKFFKPTIRINDNKILFSRLSLDYKPLELKIYYDNDMSSSNPELIYTDKFKDTKIIERIYALDKEKKGTYRIVVETEGHEFSKTMTL</sequence>
<comment type="caution">
    <text evidence="1">The sequence shown here is derived from an EMBL/GenBank/DDBJ whole genome shotgun (WGS) entry which is preliminary data.</text>
</comment>
<dbReference type="RefSeq" id="WP_387963938.1">
    <property type="nucleotide sequence ID" value="NZ_JBHSGP010000014.1"/>
</dbReference>
<gene>
    <name evidence="1" type="ORF">ACFO5O_11600</name>
</gene>
<evidence type="ECO:0008006" key="3">
    <source>
        <dbReference type="Google" id="ProtNLM"/>
    </source>
</evidence>
<proteinExistence type="predicted"/>
<dbReference type="EMBL" id="JBHSGP010000014">
    <property type="protein sequence ID" value="MFC4722971.1"/>
    <property type="molecule type" value="Genomic_DNA"/>
</dbReference>
<protein>
    <recommendedName>
        <fullName evidence="3">Por secretion system C-terminal sorting domain-containing protein</fullName>
    </recommendedName>
</protein>
<organism evidence="1 2">
    <name type="scientific">Geojedonia litorea</name>
    <dbReference type="NCBI Taxonomy" id="1268269"/>
    <lineage>
        <taxon>Bacteria</taxon>
        <taxon>Pseudomonadati</taxon>
        <taxon>Bacteroidota</taxon>
        <taxon>Flavobacteriia</taxon>
        <taxon>Flavobacteriales</taxon>
        <taxon>Flavobacteriaceae</taxon>
        <taxon>Geojedonia</taxon>
    </lineage>
</organism>
<accession>A0ABV9N3R8</accession>
<keyword evidence="2" id="KW-1185">Reference proteome</keyword>
<reference evidence="2" key="1">
    <citation type="journal article" date="2019" name="Int. J. Syst. Evol. Microbiol.">
        <title>The Global Catalogue of Microorganisms (GCM) 10K type strain sequencing project: providing services to taxonomists for standard genome sequencing and annotation.</title>
        <authorList>
            <consortium name="The Broad Institute Genomics Platform"/>
            <consortium name="The Broad Institute Genome Sequencing Center for Infectious Disease"/>
            <person name="Wu L."/>
            <person name="Ma J."/>
        </authorList>
    </citation>
    <scope>NUCLEOTIDE SEQUENCE [LARGE SCALE GENOMIC DNA]</scope>
    <source>
        <strain evidence="2">CCUG 63682</strain>
    </source>
</reference>
<evidence type="ECO:0000313" key="2">
    <source>
        <dbReference type="Proteomes" id="UP001595953"/>
    </source>
</evidence>